<comment type="caution">
    <text evidence="1">The sequence shown here is derived from an EMBL/GenBank/DDBJ whole genome shotgun (WGS) entry which is preliminary data.</text>
</comment>
<gene>
    <name evidence="1" type="ORF">M406DRAFT_329581</name>
</gene>
<evidence type="ECO:0000313" key="1">
    <source>
        <dbReference type="EMBL" id="KAF3765701.1"/>
    </source>
</evidence>
<sequence>MSPTTTLRTHQRILWAILTWHFPAPICQMLEAMFYIHNDELHRLYSILLHARFKPPTHLLSAIRSLSDETAREMVAALADVGIRAPRDPIPRATNEATRIGGLFKAGYIGRNGDGSARENVASFRTLHVLYRLDKEDQRARKEEDTGLRDPSHKWYHVTSDEIVEKWARRLSPLIECGNRETV</sequence>
<protein>
    <submittedName>
        <fullName evidence="1">Uncharacterized protein</fullName>
    </submittedName>
</protein>
<keyword evidence="2" id="KW-1185">Reference proteome</keyword>
<dbReference type="RefSeq" id="XP_040776662.1">
    <property type="nucleotide sequence ID" value="XM_040920442.1"/>
</dbReference>
<dbReference type="EMBL" id="MU032347">
    <property type="protein sequence ID" value="KAF3765701.1"/>
    <property type="molecule type" value="Genomic_DNA"/>
</dbReference>
<dbReference type="OrthoDB" id="5198994at2759"/>
<dbReference type="Proteomes" id="UP000803844">
    <property type="component" value="Unassembled WGS sequence"/>
</dbReference>
<dbReference type="AlphaFoldDB" id="A0A9P4Y364"/>
<accession>A0A9P4Y364</accession>
<proteinExistence type="predicted"/>
<dbReference type="GeneID" id="63837571"/>
<name>A0A9P4Y364_CRYP1</name>
<evidence type="ECO:0000313" key="2">
    <source>
        <dbReference type="Proteomes" id="UP000803844"/>
    </source>
</evidence>
<organism evidence="1 2">
    <name type="scientific">Cryphonectria parasitica (strain ATCC 38755 / EP155)</name>
    <dbReference type="NCBI Taxonomy" id="660469"/>
    <lineage>
        <taxon>Eukaryota</taxon>
        <taxon>Fungi</taxon>
        <taxon>Dikarya</taxon>
        <taxon>Ascomycota</taxon>
        <taxon>Pezizomycotina</taxon>
        <taxon>Sordariomycetes</taxon>
        <taxon>Sordariomycetidae</taxon>
        <taxon>Diaporthales</taxon>
        <taxon>Cryphonectriaceae</taxon>
        <taxon>Cryphonectria-Endothia species complex</taxon>
        <taxon>Cryphonectria</taxon>
    </lineage>
</organism>
<reference evidence="1" key="1">
    <citation type="journal article" date="2020" name="Phytopathology">
        <title>Genome sequence of the chestnut blight fungus Cryphonectria parasitica EP155: A fundamental resource for an archetypical invasive plant pathogen.</title>
        <authorList>
            <person name="Crouch J.A."/>
            <person name="Dawe A."/>
            <person name="Aerts A."/>
            <person name="Barry K."/>
            <person name="Churchill A.C.L."/>
            <person name="Grimwood J."/>
            <person name="Hillman B."/>
            <person name="Milgroom M.G."/>
            <person name="Pangilinan J."/>
            <person name="Smith M."/>
            <person name="Salamov A."/>
            <person name="Schmutz J."/>
            <person name="Yadav J."/>
            <person name="Grigoriev I.V."/>
            <person name="Nuss D."/>
        </authorList>
    </citation>
    <scope>NUCLEOTIDE SEQUENCE</scope>
    <source>
        <strain evidence="1">EP155</strain>
    </source>
</reference>